<dbReference type="InterPro" id="IPR001841">
    <property type="entry name" value="Znf_RING"/>
</dbReference>
<dbReference type="GO" id="GO:0008270">
    <property type="term" value="F:zinc ion binding"/>
    <property type="evidence" value="ECO:0007669"/>
    <property type="project" value="UniProtKB-KW"/>
</dbReference>
<evidence type="ECO:0000313" key="5">
    <source>
        <dbReference type="Proteomes" id="UP000324800"/>
    </source>
</evidence>
<dbReference type="SUPFAM" id="SSF54236">
    <property type="entry name" value="Ubiquitin-like"/>
    <property type="match status" value="1"/>
</dbReference>
<comment type="caution">
    <text evidence="4">The sequence shown here is derived from an EMBL/GenBank/DDBJ whole genome shotgun (WGS) entry which is preliminary data.</text>
</comment>
<dbReference type="InterPro" id="IPR029071">
    <property type="entry name" value="Ubiquitin-like_domsf"/>
</dbReference>
<evidence type="ECO:0000259" key="3">
    <source>
        <dbReference type="PROSITE" id="PS50089"/>
    </source>
</evidence>
<dbReference type="Gene3D" id="3.30.40.10">
    <property type="entry name" value="Zinc/RING finger domain, C3HC4 (zinc finger)"/>
    <property type="match status" value="1"/>
</dbReference>
<proteinExistence type="predicted"/>
<dbReference type="EMBL" id="SNRW01010053">
    <property type="protein sequence ID" value="KAA6377089.1"/>
    <property type="molecule type" value="Genomic_DNA"/>
</dbReference>
<dbReference type="PROSITE" id="PS50053">
    <property type="entry name" value="UBIQUITIN_2"/>
    <property type="match status" value="1"/>
</dbReference>
<dbReference type="AlphaFoldDB" id="A0A5J4V2Y5"/>
<evidence type="ECO:0000313" key="4">
    <source>
        <dbReference type="EMBL" id="KAA6377089.1"/>
    </source>
</evidence>
<dbReference type="PROSITE" id="PS50089">
    <property type="entry name" value="ZF_RING_2"/>
    <property type="match status" value="1"/>
</dbReference>
<reference evidence="4 5" key="1">
    <citation type="submission" date="2019-03" db="EMBL/GenBank/DDBJ databases">
        <title>Single cell metagenomics reveals metabolic interactions within the superorganism composed of flagellate Streblomastix strix and complex community of Bacteroidetes bacteria on its surface.</title>
        <authorList>
            <person name="Treitli S.C."/>
            <person name="Kolisko M."/>
            <person name="Husnik F."/>
            <person name="Keeling P."/>
            <person name="Hampl V."/>
        </authorList>
    </citation>
    <scope>NUCLEOTIDE SEQUENCE [LARGE SCALE GENOMIC DNA]</scope>
    <source>
        <strain evidence="4">ST1C</strain>
    </source>
</reference>
<feature type="domain" description="RING-type" evidence="3">
    <location>
        <begin position="262"/>
        <end position="301"/>
    </location>
</feature>
<dbReference type="InterPro" id="IPR019956">
    <property type="entry name" value="Ubiquitin_dom"/>
</dbReference>
<dbReference type="Proteomes" id="UP000324800">
    <property type="component" value="Unassembled WGS sequence"/>
</dbReference>
<gene>
    <name evidence="4" type="ORF">EZS28_027384</name>
</gene>
<evidence type="ECO:0000256" key="1">
    <source>
        <dbReference type="PROSITE-ProRule" id="PRU00175"/>
    </source>
</evidence>
<sequence>MCMCMYRGDILSNDETLEENGIKEDGCELQLETEMNMNINIKLKSGKLIELDVEKENTIEIIKKKIKQQTGMDINTLKLIYQGKQLDNQKTLLDYKIQKDSTLNTEVITIKNTELGQIELANVEGTKLLVVRDQSSSAPKWRIVTKGLSIEGICSNMNCVAYNRMTIFNSGFTDVELWQSGAKCPMCQNQINPIKPAFNNCLYRIDLHQKKGQIKKLPWQRVGNEYLSFDEQNTYIRLVAHTRQIITSQDIRSVDYSYIGDCGLCHKEKDVDVVVMKCGHSFHKNCMQVSKDRGYKCPYCDQELEEI</sequence>
<dbReference type="PANTHER" id="PTHR10666">
    <property type="entry name" value="UBIQUITIN"/>
    <property type="match status" value="1"/>
</dbReference>
<protein>
    <submittedName>
        <fullName evidence="4">Putative ring and ubiquitin domain containing protein</fullName>
    </submittedName>
</protein>
<dbReference type="InterPro" id="IPR000626">
    <property type="entry name" value="Ubiquitin-like_dom"/>
</dbReference>
<dbReference type="SUPFAM" id="SSF57850">
    <property type="entry name" value="RING/U-box"/>
    <property type="match status" value="1"/>
</dbReference>
<dbReference type="SMART" id="SM00184">
    <property type="entry name" value="RING"/>
    <property type="match status" value="1"/>
</dbReference>
<dbReference type="OrthoDB" id="9984778at2759"/>
<feature type="domain" description="Ubiquitin-like" evidence="2">
    <location>
        <begin position="37"/>
        <end position="103"/>
    </location>
</feature>
<dbReference type="Pfam" id="PF13639">
    <property type="entry name" value="zf-RING_2"/>
    <property type="match status" value="1"/>
</dbReference>
<dbReference type="PRINTS" id="PR00348">
    <property type="entry name" value="UBIQUITIN"/>
</dbReference>
<organism evidence="4 5">
    <name type="scientific">Streblomastix strix</name>
    <dbReference type="NCBI Taxonomy" id="222440"/>
    <lineage>
        <taxon>Eukaryota</taxon>
        <taxon>Metamonada</taxon>
        <taxon>Preaxostyla</taxon>
        <taxon>Oxymonadida</taxon>
        <taxon>Streblomastigidae</taxon>
        <taxon>Streblomastix</taxon>
    </lineage>
</organism>
<dbReference type="Gene3D" id="3.10.20.90">
    <property type="entry name" value="Phosphatidylinositol 3-kinase Catalytic Subunit, Chain A, domain 1"/>
    <property type="match status" value="1"/>
</dbReference>
<dbReference type="Pfam" id="PF00240">
    <property type="entry name" value="ubiquitin"/>
    <property type="match status" value="1"/>
</dbReference>
<dbReference type="SMART" id="SM00213">
    <property type="entry name" value="UBQ"/>
    <property type="match status" value="1"/>
</dbReference>
<accession>A0A5J4V2Y5</accession>
<keyword evidence="1" id="KW-0863">Zinc-finger</keyword>
<dbReference type="InterPro" id="IPR050158">
    <property type="entry name" value="Ubiquitin_ubiquitin-like"/>
</dbReference>
<dbReference type="CDD" id="cd16448">
    <property type="entry name" value="RING-H2"/>
    <property type="match status" value="1"/>
</dbReference>
<dbReference type="InterPro" id="IPR013083">
    <property type="entry name" value="Znf_RING/FYVE/PHD"/>
</dbReference>
<keyword evidence="1" id="KW-0479">Metal-binding</keyword>
<name>A0A5J4V2Y5_9EUKA</name>
<evidence type="ECO:0000259" key="2">
    <source>
        <dbReference type="PROSITE" id="PS50053"/>
    </source>
</evidence>
<keyword evidence="1" id="KW-0862">Zinc</keyword>